<dbReference type="EMBL" id="JMSN01000025">
    <property type="protein sequence ID" value="KDN48430.1"/>
    <property type="molecule type" value="Genomic_DNA"/>
</dbReference>
<dbReference type="GeneID" id="25264185"/>
<dbReference type="Proteomes" id="UP000027361">
    <property type="component" value="Unassembled WGS sequence"/>
</dbReference>
<feature type="compositionally biased region" description="Basic and acidic residues" evidence="5">
    <location>
        <begin position="197"/>
        <end position="208"/>
    </location>
</feature>
<dbReference type="SMART" id="SM00719">
    <property type="entry name" value="Plus3"/>
    <property type="match status" value="1"/>
</dbReference>
<keyword evidence="2" id="KW-0805">Transcription regulation</keyword>
<protein>
    <recommendedName>
        <fullName evidence="6">Plus3 domain-containing protein</fullName>
    </recommendedName>
</protein>
<dbReference type="AlphaFoldDB" id="A0A066WCE1"/>
<feature type="compositionally biased region" description="Polar residues" evidence="5">
    <location>
        <begin position="119"/>
        <end position="131"/>
    </location>
</feature>
<feature type="compositionally biased region" description="Basic and acidic residues" evidence="5">
    <location>
        <begin position="174"/>
        <end position="185"/>
    </location>
</feature>
<dbReference type="PROSITE" id="PS51360">
    <property type="entry name" value="PLUS3"/>
    <property type="match status" value="1"/>
</dbReference>
<feature type="region of interest" description="Disordered" evidence="5">
    <location>
        <begin position="521"/>
        <end position="579"/>
    </location>
</feature>
<feature type="region of interest" description="Disordered" evidence="5">
    <location>
        <begin position="446"/>
        <end position="499"/>
    </location>
</feature>
<feature type="compositionally biased region" description="Low complexity" evidence="5">
    <location>
        <begin position="461"/>
        <end position="471"/>
    </location>
</feature>
<evidence type="ECO:0000256" key="2">
    <source>
        <dbReference type="ARBA" id="ARBA00023015"/>
    </source>
</evidence>
<gene>
    <name evidence="7" type="ORF">K437DRAFT_255536</name>
</gene>
<feature type="compositionally biased region" description="Polar residues" evidence="5">
    <location>
        <begin position="473"/>
        <end position="487"/>
    </location>
</feature>
<feature type="compositionally biased region" description="Acidic residues" evidence="5">
    <location>
        <begin position="56"/>
        <end position="69"/>
    </location>
</feature>
<feature type="domain" description="Plus3" evidence="6">
    <location>
        <begin position="277"/>
        <end position="423"/>
    </location>
</feature>
<feature type="compositionally biased region" description="Basic and acidic residues" evidence="5">
    <location>
        <begin position="155"/>
        <end position="165"/>
    </location>
</feature>
<dbReference type="GO" id="GO:0016593">
    <property type="term" value="C:Cdc73/Paf1 complex"/>
    <property type="evidence" value="ECO:0007669"/>
    <property type="project" value="TreeGrafter"/>
</dbReference>
<sequence>MANVDDELLALAGGDLGGGGGLSDRKKDKKRQPAADSDMDEGSSDEDGQADAAGSDMDEGVSDGEEVDVDPFPYRGIYKNEDDQKYIESLPELEREEILASRRDEKSKREQKRSLLAMYQNQQSTSASTTKAAKRGKPSKPVKSTKSLNSKKEKKSSAEDSRPTYDDESETEDSEAKVSDYEADHKLKKRKRTSASSKRDKLKELSERRKAKAAGRSGRRRGSESDEDEGIRRKKRGGDSDYYTDSDDSEDGHNTRRRGKGRHGSEEESDREESDEPPPLDALRNSQINRNTIVKIMHRPGWEKALTHHFIRFAWGPRKDEKGRSVLDRHGRVEEVFRIHEIEGTSRDEEHYYQLDEGKATNVHIKIRLFGKIKTMDMRFISNQVFSEKEYDRWVAVQTEGKFSFPSKSALERKQHSMRDFLDHDMTSEDVRLLLKEKKEALATYKASRGVIERQAPPPSSSGSTSANRTPSGDRSQGQGARSNNGAFQGRSGEGTKGLVDLGLKNRMEQQRHMLELERRKTAARRALQTGSQGTNTPIKGQSGENTPGHATPSASQANGGGGAAAAASGATAAPSSADVVASKLEAIGKAELASSAVMQVEVDLGDF</sequence>
<name>A0A066WCE1_TILAU</name>
<comment type="caution">
    <text evidence="7">The sequence shown here is derived from an EMBL/GenBank/DDBJ whole genome shotgun (WGS) entry which is preliminary data.</text>
</comment>
<comment type="subcellular location">
    <subcellularLocation>
        <location evidence="1">Nucleus</location>
    </subcellularLocation>
</comment>
<evidence type="ECO:0000313" key="7">
    <source>
        <dbReference type="EMBL" id="KDN48430.1"/>
    </source>
</evidence>
<keyword evidence="8" id="KW-1185">Reference proteome</keyword>
<dbReference type="GO" id="GO:1990269">
    <property type="term" value="F:RNA polymerase II C-terminal domain phosphoserine binding"/>
    <property type="evidence" value="ECO:0007669"/>
    <property type="project" value="TreeGrafter"/>
</dbReference>
<dbReference type="Gene3D" id="3.90.70.200">
    <property type="entry name" value="Plus-3 domain"/>
    <property type="match status" value="1"/>
</dbReference>
<feature type="compositionally biased region" description="Acidic residues" evidence="5">
    <location>
        <begin position="37"/>
        <end position="49"/>
    </location>
</feature>
<feature type="compositionally biased region" description="Basic residues" evidence="5">
    <location>
        <begin position="209"/>
        <end position="220"/>
    </location>
</feature>
<evidence type="ECO:0000256" key="4">
    <source>
        <dbReference type="ARBA" id="ARBA00023242"/>
    </source>
</evidence>
<dbReference type="STRING" id="1037660.A0A066WCE1"/>
<dbReference type="Pfam" id="PF03126">
    <property type="entry name" value="Plus-3"/>
    <property type="match status" value="1"/>
</dbReference>
<dbReference type="PANTHER" id="PTHR13115:SF8">
    <property type="entry name" value="RNA POLYMERASE-ASSOCIATED PROTEIN RTF1 HOMOLOG"/>
    <property type="match status" value="1"/>
</dbReference>
<dbReference type="PANTHER" id="PTHR13115">
    <property type="entry name" value="RNA POLYMERASE-ASSOCIATED PROTEIN RTF1 HOMOLOG"/>
    <property type="match status" value="1"/>
</dbReference>
<evidence type="ECO:0000259" key="6">
    <source>
        <dbReference type="PROSITE" id="PS51360"/>
    </source>
</evidence>
<feature type="compositionally biased region" description="Polar residues" evidence="5">
    <location>
        <begin position="529"/>
        <end position="546"/>
    </location>
</feature>
<dbReference type="FunCoup" id="A0A066WCE1">
    <property type="interactions" value="589"/>
</dbReference>
<dbReference type="InterPro" id="IPR004343">
    <property type="entry name" value="Plus-3_dom"/>
</dbReference>
<evidence type="ECO:0000313" key="8">
    <source>
        <dbReference type="Proteomes" id="UP000027361"/>
    </source>
</evidence>
<feature type="region of interest" description="Disordered" evidence="5">
    <location>
        <begin position="1"/>
        <end position="287"/>
    </location>
</feature>
<keyword evidence="4" id="KW-0539">Nucleus</keyword>
<keyword evidence="3" id="KW-0804">Transcription</keyword>
<evidence type="ECO:0000256" key="3">
    <source>
        <dbReference type="ARBA" id="ARBA00023163"/>
    </source>
</evidence>
<evidence type="ECO:0000256" key="1">
    <source>
        <dbReference type="ARBA" id="ARBA00004123"/>
    </source>
</evidence>
<accession>A0A066WCE1</accession>
<proteinExistence type="predicted"/>
<dbReference type="InterPro" id="IPR036128">
    <property type="entry name" value="Plus3-like_sf"/>
</dbReference>
<dbReference type="OrthoDB" id="166375at2759"/>
<feature type="compositionally biased region" description="Acidic residues" evidence="5">
    <location>
        <begin position="267"/>
        <end position="278"/>
    </location>
</feature>
<reference evidence="7 8" key="1">
    <citation type="submission" date="2014-05" db="EMBL/GenBank/DDBJ databases">
        <title>Draft genome sequence of a rare smut relative, Tilletiaria anomala UBC 951.</title>
        <authorList>
            <consortium name="DOE Joint Genome Institute"/>
            <person name="Toome M."/>
            <person name="Kuo A."/>
            <person name="Henrissat B."/>
            <person name="Lipzen A."/>
            <person name="Tritt A."/>
            <person name="Yoshinaga Y."/>
            <person name="Zane M."/>
            <person name="Barry K."/>
            <person name="Grigoriev I.V."/>
            <person name="Spatafora J.W."/>
            <person name="Aimea M.C."/>
        </authorList>
    </citation>
    <scope>NUCLEOTIDE SEQUENCE [LARGE SCALE GENOMIC DNA]</scope>
    <source>
        <strain evidence="7 8">UBC 951</strain>
    </source>
</reference>
<dbReference type="InParanoid" id="A0A066WCE1"/>
<evidence type="ECO:0000256" key="5">
    <source>
        <dbReference type="SAM" id="MobiDB-lite"/>
    </source>
</evidence>
<dbReference type="SUPFAM" id="SSF159042">
    <property type="entry name" value="Plus3-like"/>
    <property type="match status" value="1"/>
</dbReference>
<feature type="compositionally biased region" description="Low complexity" evidence="5">
    <location>
        <begin position="565"/>
        <end position="578"/>
    </location>
</feature>
<dbReference type="HOGENOM" id="CLU_449178_0_0_1"/>
<organism evidence="7 8">
    <name type="scientific">Tilletiaria anomala (strain ATCC 24038 / CBS 436.72 / UBC 951)</name>
    <dbReference type="NCBI Taxonomy" id="1037660"/>
    <lineage>
        <taxon>Eukaryota</taxon>
        <taxon>Fungi</taxon>
        <taxon>Dikarya</taxon>
        <taxon>Basidiomycota</taxon>
        <taxon>Ustilaginomycotina</taxon>
        <taxon>Exobasidiomycetes</taxon>
        <taxon>Georgefischeriales</taxon>
        <taxon>Tilletiariaceae</taxon>
        <taxon>Tilletiaria</taxon>
    </lineage>
</organism>
<dbReference type="RefSeq" id="XP_013244086.1">
    <property type="nucleotide sequence ID" value="XM_013388632.1"/>
</dbReference>
<feature type="compositionally biased region" description="Basic and acidic residues" evidence="5">
    <location>
        <begin position="78"/>
        <end position="108"/>
    </location>
</feature>
<dbReference type="GO" id="GO:0003677">
    <property type="term" value="F:DNA binding"/>
    <property type="evidence" value="ECO:0007669"/>
    <property type="project" value="InterPro"/>
</dbReference>